<evidence type="ECO:0008006" key="2">
    <source>
        <dbReference type="Google" id="ProtNLM"/>
    </source>
</evidence>
<dbReference type="EMBL" id="CP162511">
    <property type="protein sequence ID" value="XDI07087.1"/>
    <property type="molecule type" value="Genomic_DNA"/>
</dbReference>
<protein>
    <recommendedName>
        <fullName evidence="2">DUF1877 family protein</fullName>
    </recommendedName>
</protein>
<reference evidence="1" key="1">
    <citation type="submission" date="2024-05" db="EMBL/GenBank/DDBJ databases">
        <title>Herbiconiux sp. A18JL235.</title>
        <authorList>
            <person name="Zhang G."/>
        </authorList>
    </citation>
    <scope>NUCLEOTIDE SEQUENCE</scope>
    <source>
        <strain evidence="1">A18JL235</strain>
    </source>
</reference>
<evidence type="ECO:0000313" key="1">
    <source>
        <dbReference type="EMBL" id="XDI07087.1"/>
    </source>
</evidence>
<proteinExistence type="predicted"/>
<dbReference type="AlphaFoldDB" id="A0AB39BKF1"/>
<accession>A0AB39BKF1</accession>
<name>A0AB39BKF1_9MICO</name>
<sequence length="181" mass="19929">MGNPARELVHILSAYRLWGVSGIYPTRDGVDPGDVQFWRGQARALRLVAEVDQILEARESAGRPVGHYREAMVAAFRCIFAPDVQWNHGGQKVELIPQWAINQIAGLADNIDDVGFSGVTVPEKAKLDIGSVLDDLDELLDSGELPLDGPSSAYVRRLILSIRNLLEDADSYGDVDLLRHI</sequence>
<organism evidence="1">
    <name type="scientific">Herbiconiux sp. A18JL235</name>
    <dbReference type="NCBI Taxonomy" id="3152363"/>
    <lineage>
        <taxon>Bacteria</taxon>
        <taxon>Bacillati</taxon>
        <taxon>Actinomycetota</taxon>
        <taxon>Actinomycetes</taxon>
        <taxon>Micrococcales</taxon>
        <taxon>Microbacteriaceae</taxon>
        <taxon>Herbiconiux</taxon>
    </lineage>
</organism>
<dbReference type="RefSeq" id="WP_368499461.1">
    <property type="nucleotide sequence ID" value="NZ_CP162511.1"/>
</dbReference>
<gene>
    <name evidence="1" type="ORF">ABFY20_08310</name>
</gene>